<evidence type="ECO:0000256" key="5">
    <source>
        <dbReference type="ARBA" id="ARBA00023136"/>
    </source>
</evidence>
<feature type="region of interest" description="Disordered" evidence="6">
    <location>
        <begin position="431"/>
        <end position="469"/>
    </location>
</feature>
<evidence type="ECO:0000313" key="8">
    <source>
        <dbReference type="EMBL" id="MEQ2187850.1"/>
    </source>
</evidence>
<evidence type="ECO:0000256" key="6">
    <source>
        <dbReference type="SAM" id="MobiDB-lite"/>
    </source>
</evidence>
<protein>
    <recommendedName>
        <fullName evidence="7">C2 domain-containing protein</fullName>
    </recommendedName>
</protein>
<evidence type="ECO:0000313" key="9">
    <source>
        <dbReference type="Proteomes" id="UP001476798"/>
    </source>
</evidence>
<feature type="compositionally biased region" description="Low complexity" evidence="6">
    <location>
        <begin position="431"/>
        <end position="442"/>
    </location>
</feature>
<keyword evidence="5" id="KW-0472">Membrane</keyword>
<evidence type="ECO:0000256" key="3">
    <source>
        <dbReference type="ARBA" id="ARBA00022737"/>
    </source>
</evidence>
<evidence type="ECO:0000256" key="1">
    <source>
        <dbReference type="ARBA" id="ARBA00004167"/>
    </source>
</evidence>
<dbReference type="InterPro" id="IPR037725">
    <property type="entry name" value="C2F_Ferlin"/>
</dbReference>
<proteinExistence type="predicted"/>
<keyword evidence="2" id="KW-0812">Transmembrane</keyword>
<accession>A0ABV0PWG8</accession>
<dbReference type="SUPFAM" id="SSF49562">
    <property type="entry name" value="C2 domain (Calcium/lipid-binding domain, CaLB)"/>
    <property type="match status" value="2"/>
</dbReference>
<dbReference type="InterPro" id="IPR037724">
    <property type="entry name" value="C2E_Ferlin"/>
</dbReference>
<evidence type="ECO:0000259" key="7">
    <source>
        <dbReference type="PROSITE" id="PS50004"/>
    </source>
</evidence>
<feature type="non-terminal residue" evidence="8">
    <location>
        <position position="1"/>
    </location>
</feature>
<dbReference type="Pfam" id="PF00168">
    <property type="entry name" value="C2"/>
    <property type="match status" value="2"/>
</dbReference>
<evidence type="ECO:0000256" key="2">
    <source>
        <dbReference type="ARBA" id="ARBA00022692"/>
    </source>
</evidence>
<dbReference type="PROSITE" id="PS50004">
    <property type="entry name" value="C2"/>
    <property type="match status" value="1"/>
</dbReference>
<feature type="domain" description="C2" evidence="7">
    <location>
        <begin position="19"/>
        <end position="138"/>
    </location>
</feature>
<dbReference type="Gene3D" id="2.60.40.150">
    <property type="entry name" value="C2 domain"/>
    <property type="match status" value="2"/>
</dbReference>
<keyword evidence="9" id="KW-1185">Reference proteome</keyword>
<dbReference type="EMBL" id="JAHRIO010090441">
    <property type="protein sequence ID" value="MEQ2187850.1"/>
    <property type="molecule type" value="Genomic_DNA"/>
</dbReference>
<dbReference type="PANTHER" id="PTHR12546">
    <property type="entry name" value="FER-1-LIKE"/>
    <property type="match status" value="1"/>
</dbReference>
<dbReference type="PANTHER" id="PTHR12546:SF57">
    <property type="entry name" value="OTOFERLIN B"/>
    <property type="match status" value="1"/>
</dbReference>
<reference evidence="8 9" key="1">
    <citation type="submission" date="2021-06" db="EMBL/GenBank/DDBJ databases">
        <authorList>
            <person name="Palmer J.M."/>
        </authorList>
    </citation>
    <scope>NUCLEOTIDE SEQUENCE [LARGE SCALE GENOMIC DNA]</scope>
    <source>
        <strain evidence="8 9">GA_2019</strain>
        <tissue evidence="8">Muscle</tissue>
    </source>
</reference>
<feature type="region of interest" description="Disordered" evidence="6">
    <location>
        <begin position="260"/>
        <end position="282"/>
    </location>
</feature>
<organism evidence="8 9">
    <name type="scientific">Goodea atripinnis</name>
    <dbReference type="NCBI Taxonomy" id="208336"/>
    <lineage>
        <taxon>Eukaryota</taxon>
        <taxon>Metazoa</taxon>
        <taxon>Chordata</taxon>
        <taxon>Craniata</taxon>
        <taxon>Vertebrata</taxon>
        <taxon>Euteleostomi</taxon>
        <taxon>Actinopterygii</taxon>
        <taxon>Neopterygii</taxon>
        <taxon>Teleostei</taxon>
        <taxon>Neoteleostei</taxon>
        <taxon>Acanthomorphata</taxon>
        <taxon>Ovalentaria</taxon>
        <taxon>Atherinomorphae</taxon>
        <taxon>Cyprinodontiformes</taxon>
        <taxon>Goodeidae</taxon>
        <taxon>Goodea</taxon>
    </lineage>
</organism>
<keyword evidence="3" id="KW-0677">Repeat</keyword>
<gene>
    <name evidence="8" type="ORF">GOODEAATRI_008853</name>
</gene>
<sequence length="497" mass="55405">GSLCMYKVSDDMPRDMSFDSNLGMFQNIPNNDPINVLVRIYVIRATDLHPADINGKADPYIAIKLGKTEIKDKENYISKQLNPLFGKSFDVEVTFPMDSSLTGRIEMWVDMFPKDKTAPGPSLDISPRKPKKYGSKWLKGQQEDKQDTDVHYHSITGEGNFNWRFVYPFDYLVAEEKIVISKKESMFAWDETEYKIPPRLNLQVWDADHFSADDFLGILSRSSFARAIELDLNRFPRGAKTAKQCTIEMGKVEAELHLLTGEEAEKSPAGEGRNEPEPLEKPKYERCAPFTPVFLCDTFEYIWRKFNQRESTQELCVLTQGLAAEGGIAVASSQLPAPRERLDQTPSTSGLRHEFVLPPDREGKAPKLRPGRRPASATVVRPIAPEAPLPLPATLPPLQYSLLYPGSVVVAAGAGHPSAASPLAPTPVLPATQVAPAPTAPVSVSRSTLRNRRRRAEEEATFCPSNSNGKSLEWLVEQRQLKRQGNPSHNLEVGSHL</sequence>
<keyword evidence="4" id="KW-1133">Transmembrane helix</keyword>
<comment type="caution">
    <text evidence="8">The sequence shown here is derived from an EMBL/GenBank/DDBJ whole genome shotgun (WGS) entry which is preliminary data.</text>
</comment>
<evidence type="ECO:0000256" key="4">
    <source>
        <dbReference type="ARBA" id="ARBA00022989"/>
    </source>
</evidence>
<feature type="region of interest" description="Disordered" evidence="6">
    <location>
        <begin position="335"/>
        <end position="379"/>
    </location>
</feature>
<dbReference type="InterPro" id="IPR035892">
    <property type="entry name" value="C2_domain_sf"/>
</dbReference>
<dbReference type="CDD" id="cd04037">
    <property type="entry name" value="C2E_Ferlin"/>
    <property type="match status" value="1"/>
</dbReference>
<dbReference type="InterPro" id="IPR032362">
    <property type="entry name" value="Ferlin_C"/>
</dbReference>
<name>A0ABV0PWG8_9TELE</name>
<dbReference type="Proteomes" id="UP001476798">
    <property type="component" value="Unassembled WGS sequence"/>
</dbReference>
<dbReference type="InterPro" id="IPR037721">
    <property type="entry name" value="Ferlin"/>
</dbReference>
<feature type="compositionally biased region" description="Basic and acidic residues" evidence="6">
    <location>
        <begin position="263"/>
        <end position="282"/>
    </location>
</feature>
<comment type="subcellular location">
    <subcellularLocation>
        <location evidence="1">Membrane</location>
        <topology evidence="1">Single-pass membrane protein</topology>
    </subcellularLocation>
</comment>
<feature type="compositionally biased region" description="Basic and acidic residues" evidence="6">
    <location>
        <begin position="351"/>
        <end position="365"/>
    </location>
</feature>
<dbReference type="InterPro" id="IPR000008">
    <property type="entry name" value="C2_dom"/>
</dbReference>
<dbReference type="Pfam" id="PF16165">
    <property type="entry name" value="Ferlin_C"/>
    <property type="match status" value="1"/>
</dbReference>
<dbReference type="CDD" id="cd08374">
    <property type="entry name" value="C2F_Ferlin"/>
    <property type="match status" value="1"/>
</dbReference>